<keyword evidence="2" id="KW-0210">Decarboxylase</keyword>
<gene>
    <name evidence="5" type="ORF">H0H28_10110</name>
</gene>
<keyword evidence="3" id="KW-0663">Pyridoxal phosphate</keyword>
<dbReference type="InterPro" id="IPR022644">
    <property type="entry name" value="De-COase2_N"/>
</dbReference>
<reference evidence="5 6" key="1">
    <citation type="submission" date="2020-07" db="EMBL/GenBank/DDBJ databases">
        <authorList>
            <person name="Khare M."/>
        </authorList>
    </citation>
    <scope>NUCLEOTIDE SEQUENCE [LARGE SCALE GENOMIC DNA]</scope>
    <source>
        <strain evidence="5 6">P8776</strain>
    </source>
</reference>
<evidence type="ECO:0000256" key="1">
    <source>
        <dbReference type="ARBA" id="ARBA00001933"/>
    </source>
</evidence>
<sequence length="132" mass="14168">MAHPERVHGAPPLTARTEAWADDLLADADACQSLLETYSSPVNVLNAAPMESHIDELVAAGASRGVDVRVFFARKANKGLTFVDAVRDAGHGVDVASFNELRQVIDRGVLGERIIVSAAIKTDELLRLAIDH</sequence>
<dbReference type="EMBL" id="JACEOR010000431">
    <property type="protein sequence ID" value="MBA4505662.1"/>
    <property type="molecule type" value="Genomic_DNA"/>
</dbReference>
<dbReference type="InterPro" id="IPR029066">
    <property type="entry name" value="PLP-binding_barrel"/>
</dbReference>
<dbReference type="SUPFAM" id="SSF51419">
    <property type="entry name" value="PLP-binding barrel"/>
    <property type="match status" value="1"/>
</dbReference>
<dbReference type="Proteomes" id="UP000580709">
    <property type="component" value="Unassembled WGS sequence"/>
</dbReference>
<comment type="cofactor">
    <cofactor evidence="1">
        <name>pyridoxal 5'-phosphate</name>
        <dbReference type="ChEBI" id="CHEBI:597326"/>
    </cofactor>
</comment>
<dbReference type="GO" id="GO:0008836">
    <property type="term" value="F:diaminopimelate decarboxylase activity"/>
    <property type="evidence" value="ECO:0007669"/>
    <property type="project" value="TreeGrafter"/>
</dbReference>
<feature type="non-terminal residue" evidence="5">
    <location>
        <position position="132"/>
    </location>
</feature>
<evidence type="ECO:0000256" key="2">
    <source>
        <dbReference type="ARBA" id="ARBA00022793"/>
    </source>
</evidence>
<evidence type="ECO:0000313" key="5">
    <source>
        <dbReference type="EMBL" id="MBA4505662.1"/>
    </source>
</evidence>
<evidence type="ECO:0000313" key="6">
    <source>
        <dbReference type="Proteomes" id="UP000580709"/>
    </source>
</evidence>
<protein>
    <submittedName>
        <fullName evidence="5">Diaminopimelate decarboxylase</fullName>
    </submittedName>
</protein>
<evidence type="ECO:0000259" key="4">
    <source>
        <dbReference type="Pfam" id="PF02784"/>
    </source>
</evidence>
<dbReference type="GO" id="GO:0009089">
    <property type="term" value="P:lysine biosynthetic process via diaminopimelate"/>
    <property type="evidence" value="ECO:0007669"/>
    <property type="project" value="TreeGrafter"/>
</dbReference>
<accession>A0A838WTK5</accession>
<comment type="caution">
    <text evidence="5">The sequence shown here is derived from an EMBL/GenBank/DDBJ whole genome shotgun (WGS) entry which is preliminary data.</text>
</comment>
<dbReference type="PROSITE" id="PS00878">
    <property type="entry name" value="ODR_DC_2_1"/>
    <property type="match status" value="1"/>
</dbReference>
<evidence type="ECO:0000256" key="3">
    <source>
        <dbReference type="ARBA" id="ARBA00022898"/>
    </source>
</evidence>
<proteinExistence type="predicted"/>
<dbReference type="InterPro" id="IPR009006">
    <property type="entry name" value="Ala_racemase/Decarboxylase_C"/>
</dbReference>
<dbReference type="InterPro" id="IPR022653">
    <property type="entry name" value="De-COase2_pyr-phos_BS"/>
</dbReference>
<dbReference type="Gene3D" id="3.20.20.10">
    <property type="entry name" value="Alanine racemase"/>
    <property type="match status" value="1"/>
</dbReference>
<keyword evidence="6" id="KW-1185">Reference proteome</keyword>
<dbReference type="AlphaFoldDB" id="A0A838WTK5"/>
<dbReference type="PANTHER" id="PTHR43727">
    <property type="entry name" value="DIAMINOPIMELATE DECARBOXYLASE"/>
    <property type="match status" value="1"/>
</dbReference>
<dbReference type="Gene3D" id="2.40.37.10">
    <property type="entry name" value="Lyase, Ornithine Decarboxylase, Chain A, domain 1"/>
    <property type="match status" value="1"/>
</dbReference>
<keyword evidence="2" id="KW-0456">Lyase</keyword>
<name>A0A838WTK5_9CORY</name>
<feature type="domain" description="Orn/DAP/Arg decarboxylase 2 N-terminal" evidence="4">
    <location>
        <begin position="67"/>
        <end position="131"/>
    </location>
</feature>
<dbReference type="PANTHER" id="PTHR43727:SF2">
    <property type="entry name" value="GROUP IV DECARBOXYLASE"/>
    <property type="match status" value="1"/>
</dbReference>
<dbReference type="Pfam" id="PF02784">
    <property type="entry name" value="Orn_Arg_deC_N"/>
    <property type="match status" value="1"/>
</dbReference>
<organism evidence="5 6">
    <name type="scientific">Corynebacterium sanguinis</name>
    <dbReference type="NCBI Taxonomy" id="2594913"/>
    <lineage>
        <taxon>Bacteria</taxon>
        <taxon>Bacillati</taxon>
        <taxon>Actinomycetota</taxon>
        <taxon>Actinomycetes</taxon>
        <taxon>Mycobacteriales</taxon>
        <taxon>Corynebacteriaceae</taxon>
        <taxon>Corynebacterium</taxon>
    </lineage>
</organism>